<accession>A0A1W6MX49</accession>
<gene>
    <name evidence="1" type="ORF">B1812_14950</name>
</gene>
<reference evidence="1 2" key="1">
    <citation type="submission" date="2017-02" db="EMBL/GenBank/DDBJ databases">
        <authorList>
            <person name="Peterson S.W."/>
        </authorList>
    </citation>
    <scope>NUCLEOTIDE SEQUENCE [LARGE SCALE GENOMIC DNA]</scope>
    <source>
        <strain evidence="1 2">S285</strain>
    </source>
</reference>
<organism evidence="1 2">
    <name type="scientific">Methylocystis bryophila</name>
    <dbReference type="NCBI Taxonomy" id="655015"/>
    <lineage>
        <taxon>Bacteria</taxon>
        <taxon>Pseudomonadati</taxon>
        <taxon>Pseudomonadota</taxon>
        <taxon>Alphaproteobacteria</taxon>
        <taxon>Hyphomicrobiales</taxon>
        <taxon>Methylocystaceae</taxon>
        <taxon>Methylocystis</taxon>
    </lineage>
</organism>
<dbReference type="STRING" id="655015.B1812_14950"/>
<proteinExistence type="predicted"/>
<evidence type="ECO:0000313" key="2">
    <source>
        <dbReference type="Proteomes" id="UP000193978"/>
    </source>
</evidence>
<dbReference type="EMBL" id="CP019948">
    <property type="protein sequence ID" value="ARN82167.1"/>
    <property type="molecule type" value="Genomic_DNA"/>
</dbReference>
<evidence type="ECO:0000313" key="1">
    <source>
        <dbReference type="EMBL" id="ARN82167.1"/>
    </source>
</evidence>
<sequence length="77" mass="8828">MSIWRSTCCSADLSTAQRELVRAYLDELLSGKYSNGDLSSIWRKTRAELRFGSRKSATKFLQTMRSVFDSLDDRSAR</sequence>
<dbReference type="Proteomes" id="UP000193978">
    <property type="component" value="Chromosome"/>
</dbReference>
<name>A0A1W6MX49_9HYPH</name>
<dbReference type="KEGG" id="mbry:B1812_14950"/>
<dbReference type="AlphaFoldDB" id="A0A1W6MX49"/>
<protein>
    <submittedName>
        <fullName evidence="1">Uncharacterized protein</fullName>
    </submittedName>
</protein>
<keyword evidence="2" id="KW-1185">Reference proteome</keyword>